<feature type="compositionally biased region" description="Basic and acidic residues" evidence="1">
    <location>
        <begin position="51"/>
        <end position="64"/>
    </location>
</feature>
<feature type="region of interest" description="Disordered" evidence="1">
    <location>
        <begin position="1040"/>
        <end position="1059"/>
    </location>
</feature>
<sequence>MVTSSKGGTEESVIVKKHTEASSDGEESLSVTEGAGTQRLEAEGIPSVSRDAGREDVPSTKEGTEQVALLESEEPIGKNEGSTARDEYRSSRCVEVVFCNIWGFKEAEGVPSVSRDAGREDVPFTKEGTEQVAKFKSEEAIGKNEGSTARDEYRSSRCVEVLFSNIWGFKEAEGVPSVSRNAGRGDVPSTKGGTEQVATLESDEVIGKNEGSTAREGYRSNRGVEVLFSNRWGFKEAEGVPSVSRDAGREGVPSTKWVTEQVAPLESDEATGKNEGSTARDEYRSSRCVEVLFSNRWGFKEAGVPSVSRDAGREGVPSTKRGTEQVALLESDKVIGKNEGFTARDEYRSSRCVEVLFCNIWGFKEAEGVPSVSRDAGREGVPSTKGGTEQVARLESEEAIGKNEGSTARGEYRSNRDVDALFSNIWGFKEAEGVPSVSRDAGREGVPSTKGGTEQVATLESDEAIGKNEGSTARGENRSNRDVDALFSKIWGFKEAEGVPSVSRDAGREGVPSTKGGTEQVATLESDEVIGKNEGSTAREGYRSNRDVDALFSKIWGFKEAEGVPSVSRDAGREGVPPTKGETEQVATLGTDEIVGKNEGSTARGGNRSNRDVDVLFSNIWGFKEAEGVPSVSRDAVREGVPSTKGGTEQVATLESDEVIGKNEGSTAREGYRSNRDVDVLFCNIWGFKEEEGVPSVSRDAGREGLPSTKWVTEQVAPLESDEAIGKNEGSTAREGYRSNRDVDVLFCNIWGFKGAEGVPAVSRDAGREGVPSTKGETEQVATLGTDDIVGKNEGSTTRGGNRSNRDVDVLFSNIWGFKEAEGVPSVSRDAVREGVPSTKGGTEQVATLESDEVIGKNEGSTAREGYRSNRDVDVLFSNIWGFKEAEGVPSVSRDAGREGVPSTKGGTEQVATLESDEAIGKNEGSTAREGYKSNRGVEVLFSNIWGFKEAEGVPSVSRDAGREGVPSTKWVTEQVAPLESEEAIGKNEGSTVRYGYRSNRGALEAVSSEVLGRRLESKAGAEDVSVLPEGWMMHTEEVLCPEGGGRSDRGPEVLVSSG</sequence>
<dbReference type="AlphaFoldDB" id="A0AAV7V135"/>
<evidence type="ECO:0000256" key="1">
    <source>
        <dbReference type="SAM" id="MobiDB-lite"/>
    </source>
</evidence>
<feature type="region of interest" description="Disordered" evidence="1">
    <location>
        <begin position="1"/>
        <end position="85"/>
    </location>
</feature>
<organism evidence="2 3">
    <name type="scientific">Pleurodeles waltl</name>
    <name type="common">Iberian ribbed newt</name>
    <dbReference type="NCBI Taxonomy" id="8319"/>
    <lineage>
        <taxon>Eukaryota</taxon>
        <taxon>Metazoa</taxon>
        <taxon>Chordata</taxon>
        <taxon>Craniata</taxon>
        <taxon>Vertebrata</taxon>
        <taxon>Euteleostomi</taxon>
        <taxon>Amphibia</taxon>
        <taxon>Batrachia</taxon>
        <taxon>Caudata</taxon>
        <taxon>Salamandroidea</taxon>
        <taxon>Salamandridae</taxon>
        <taxon>Pleurodelinae</taxon>
        <taxon>Pleurodeles</taxon>
    </lineage>
</organism>
<proteinExistence type="predicted"/>
<protein>
    <submittedName>
        <fullName evidence="2">Uncharacterized protein</fullName>
    </submittedName>
</protein>
<keyword evidence="3" id="KW-1185">Reference proteome</keyword>
<accession>A0AAV7V135</accession>
<reference evidence="2" key="1">
    <citation type="journal article" date="2022" name="bioRxiv">
        <title>Sequencing and chromosome-scale assembly of the giantPleurodeles waltlgenome.</title>
        <authorList>
            <person name="Brown T."/>
            <person name="Elewa A."/>
            <person name="Iarovenko S."/>
            <person name="Subramanian E."/>
            <person name="Araus A.J."/>
            <person name="Petzold A."/>
            <person name="Susuki M."/>
            <person name="Suzuki K.-i.T."/>
            <person name="Hayashi T."/>
            <person name="Toyoda A."/>
            <person name="Oliveira C."/>
            <person name="Osipova E."/>
            <person name="Leigh N.D."/>
            <person name="Simon A."/>
            <person name="Yun M.H."/>
        </authorList>
    </citation>
    <scope>NUCLEOTIDE SEQUENCE</scope>
    <source>
        <strain evidence="2">20211129_DDA</strain>
        <tissue evidence="2">Liver</tissue>
    </source>
</reference>
<feature type="region of interest" description="Disordered" evidence="1">
    <location>
        <begin position="892"/>
        <end position="911"/>
    </location>
</feature>
<feature type="region of interest" description="Disordered" evidence="1">
    <location>
        <begin position="564"/>
        <end position="583"/>
    </location>
</feature>
<name>A0AAV7V135_PLEWA</name>
<evidence type="ECO:0000313" key="3">
    <source>
        <dbReference type="Proteomes" id="UP001066276"/>
    </source>
</evidence>
<evidence type="ECO:0000313" key="2">
    <source>
        <dbReference type="EMBL" id="KAJ1195110.1"/>
    </source>
</evidence>
<comment type="caution">
    <text evidence="2">The sequence shown here is derived from an EMBL/GenBank/DDBJ whole genome shotgun (WGS) entry which is preliminary data.</text>
</comment>
<dbReference type="Proteomes" id="UP001066276">
    <property type="component" value="Chromosome 2_2"/>
</dbReference>
<feature type="region of interest" description="Disordered" evidence="1">
    <location>
        <begin position="437"/>
        <end position="480"/>
    </location>
</feature>
<gene>
    <name evidence="2" type="ORF">NDU88_004392</name>
</gene>
<feature type="region of interest" description="Disordered" evidence="1">
    <location>
        <begin position="177"/>
        <end position="196"/>
    </location>
</feature>
<feature type="region of interest" description="Disordered" evidence="1">
    <location>
        <begin position="499"/>
        <end position="541"/>
    </location>
</feature>
<feature type="compositionally biased region" description="Basic and acidic residues" evidence="1">
    <location>
        <begin position="392"/>
        <end position="401"/>
    </location>
</feature>
<dbReference type="EMBL" id="JANPWB010000004">
    <property type="protein sequence ID" value="KAJ1195110.1"/>
    <property type="molecule type" value="Genomic_DNA"/>
</dbReference>
<feature type="region of interest" description="Disordered" evidence="1">
    <location>
        <begin position="372"/>
        <end position="411"/>
    </location>
</feature>